<dbReference type="EMBL" id="CCXY01000334">
    <property type="protein sequence ID" value="CEG13470.1"/>
    <property type="molecule type" value="Genomic_DNA"/>
</dbReference>
<sequence>MSQDILLHIFKGQKLTKIKLHNLVIIRTSESIDLLSMFLEIWKKQIYTPKGYEIKPDDIVIDIGANIGIFSLFAASRTKNKVYSFEPFPDNFNILKQNVIDSCMKNVCCFNYAVSSSSGKQKLYKSKCDAGHSLFDTTKEGHLDQYIEVESKTLKQIFDENNIKKCAFLKMDCEGCEFEVIFKTPKEYLNRIEKISMEFHDNVSILLNGRNCAFY</sequence>
<dbReference type="PANTHER" id="PTHR34203:SF15">
    <property type="entry name" value="SLL1173 PROTEIN"/>
    <property type="match status" value="1"/>
</dbReference>
<dbReference type="Pfam" id="PF05050">
    <property type="entry name" value="Methyltransf_21"/>
    <property type="match status" value="1"/>
</dbReference>
<dbReference type="CDD" id="cd02440">
    <property type="entry name" value="AdoMet_MTases"/>
    <property type="match status" value="1"/>
</dbReference>
<dbReference type="InterPro" id="IPR052514">
    <property type="entry name" value="SAM-dependent_MTase"/>
</dbReference>
<accession>A0A098EEL6</accession>
<keyword evidence="2" id="KW-0808">Transferase</keyword>
<dbReference type="InterPro" id="IPR006342">
    <property type="entry name" value="FkbM_mtfrase"/>
</dbReference>
<feature type="domain" description="Methyltransferase FkbM" evidence="1">
    <location>
        <begin position="62"/>
        <end position="192"/>
    </location>
</feature>
<evidence type="ECO:0000313" key="2">
    <source>
        <dbReference type="EMBL" id="CEG13470.1"/>
    </source>
</evidence>
<reference evidence="2" key="1">
    <citation type="submission" date="2014-09" db="EMBL/GenBank/DDBJ databases">
        <authorList>
            <person name="Probst J Alexander"/>
        </authorList>
    </citation>
    <scope>NUCLEOTIDE SEQUENCE</scope>
</reference>
<dbReference type="GO" id="GO:0032259">
    <property type="term" value="P:methylation"/>
    <property type="evidence" value="ECO:0007669"/>
    <property type="project" value="UniProtKB-KW"/>
</dbReference>
<evidence type="ECO:0000259" key="1">
    <source>
        <dbReference type="Pfam" id="PF05050"/>
    </source>
</evidence>
<gene>
    <name evidence="2" type="ORF">MSIBF_A40002</name>
</gene>
<dbReference type="AlphaFoldDB" id="A0A098EEL6"/>
<dbReference type="InterPro" id="IPR029063">
    <property type="entry name" value="SAM-dependent_MTases_sf"/>
</dbReference>
<dbReference type="NCBIfam" id="TIGR01444">
    <property type="entry name" value="fkbM_fam"/>
    <property type="match status" value="1"/>
</dbReference>
<dbReference type="GO" id="GO:0008168">
    <property type="term" value="F:methyltransferase activity"/>
    <property type="evidence" value="ECO:0007669"/>
    <property type="project" value="UniProtKB-KW"/>
</dbReference>
<dbReference type="Gene3D" id="3.40.50.150">
    <property type="entry name" value="Vaccinia Virus protein VP39"/>
    <property type="match status" value="1"/>
</dbReference>
<organism evidence="2">
    <name type="scientific">groundwater metagenome</name>
    <dbReference type="NCBI Taxonomy" id="717931"/>
    <lineage>
        <taxon>unclassified sequences</taxon>
        <taxon>metagenomes</taxon>
        <taxon>ecological metagenomes</taxon>
    </lineage>
</organism>
<dbReference type="PANTHER" id="PTHR34203">
    <property type="entry name" value="METHYLTRANSFERASE, FKBM FAMILY PROTEIN"/>
    <property type="match status" value="1"/>
</dbReference>
<keyword evidence="2" id="KW-0489">Methyltransferase</keyword>
<protein>
    <submittedName>
        <fullName evidence="2">Putative Methyltransferase FkbM family</fullName>
    </submittedName>
</protein>
<name>A0A098EEL6_9ZZZZ</name>
<proteinExistence type="predicted"/>
<dbReference type="SUPFAM" id="SSF53335">
    <property type="entry name" value="S-adenosyl-L-methionine-dependent methyltransferases"/>
    <property type="match status" value="1"/>
</dbReference>